<dbReference type="GO" id="GO:0046872">
    <property type="term" value="F:metal ion binding"/>
    <property type="evidence" value="ECO:0007669"/>
    <property type="project" value="UniProtKB-KW"/>
</dbReference>
<dbReference type="GO" id="GO:0016020">
    <property type="term" value="C:membrane"/>
    <property type="evidence" value="ECO:0007669"/>
    <property type="project" value="InterPro"/>
</dbReference>
<feature type="domain" description="Rieske" evidence="8">
    <location>
        <begin position="198"/>
        <end position="284"/>
    </location>
</feature>
<feature type="transmembrane region" description="Helical" evidence="7">
    <location>
        <begin position="129"/>
        <end position="149"/>
    </location>
</feature>
<evidence type="ECO:0000256" key="4">
    <source>
        <dbReference type="ARBA" id="ARBA00023014"/>
    </source>
</evidence>
<evidence type="ECO:0000256" key="1">
    <source>
        <dbReference type="ARBA" id="ARBA00022714"/>
    </source>
</evidence>
<reference evidence="9" key="1">
    <citation type="journal article" date="2020" name="mSystems">
        <title>Genome- and Community-Level Interaction Insights into Carbon Utilization and Element Cycling Functions of Hydrothermarchaeota in Hydrothermal Sediment.</title>
        <authorList>
            <person name="Zhou Z."/>
            <person name="Liu Y."/>
            <person name="Xu W."/>
            <person name="Pan J."/>
            <person name="Luo Z.H."/>
            <person name="Li M."/>
        </authorList>
    </citation>
    <scope>NUCLEOTIDE SEQUENCE [LARGE SCALE GENOMIC DNA]</scope>
    <source>
        <strain evidence="9">SpSt-902</strain>
    </source>
</reference>
<protein>
    <submittedName>
        <fullName evidence="9">Ubiquinol-cytochrome c reductase iron-sulfur subunit</fullName>
    </submittedName>
</protein>
<name>A0A7C3LTG3_9BACT</name>
<keyword evidence="4" id="KW-0411">Iron-sulfur</keyword>
<evidence type="ECO:0000256" key="3">
    <source>
        <dbReference type="ARBA" id="ARBA00023004"/>
    </source>
</evidence>
<dbReference type="PRINTS" id="PR00162">
    <property type="entry name" value="RIESKE"/>
</dbReference>
<dbReference type="InterPro" id="IPR014349">
    <property type="entry name" value="Rieske_Fe-S_prot"/>
</dbReference>
<dbReference type="Gene3D" id="2.102.10.10">
    <property type="entry name" value="Rieske [2Fe-2S] iron-sulphur domain"/>
    <property type="match status" value="1"/>
</dbReference>
<proteinExistence type="predicted"/>
<dbReference type="PROSITE" id="PS51296">
    <property type="entry name" value="RIESKE"/>
    <property type="match status" value="1"/>
</dbReference>
<gene>
    <name evidence="9" type="ORF">ENX03_01110</name>
</gene>
<keyword evidence="2" id="KW-0479">Metal-binding</keyword>
<evidence type="ECO:0000259" key="8">
    <source>
        <dbReference type="PROSITE" id="PS51296"/>
    </source>
</evidence>
<sequence>MSQEIVFRMGVPIVNASGQEVGTLEKLVFLETEKKITEIVVRDLSGLRRVPLTQVRDITPHSIRLTSSGSLADFPMFDTSQFEEVPLWFYPPDYRIEVGSLMTLKPQDIRLLGESEALSRRDFMAKSTALVATMIGISLVVPIGGYVLAAAKTKLSEHWVTLPVTLDKLPVDEPVAHTFNAVSVSGWMRVPVVRTVWLIRHTGSSDPISEPEDLKLDLDSSLEKKFSSPFLTVFSPVCPHLGCSPQWFADQKLFICPCHHSIYKLNGKRIGGPAPRPMDTLPVRLGKDGSIHILYEEFQVGVPQKIRLS</sequence>
<keyword evidence="7" id="KW-0472">Membrane</keyword>
<dbReference type="Pfam" id="PF00355">
    <property type="entry name" value="Rieske"/>
    <property type="match status" value="1"/>
</dbReference>
<dbReference type="SUPFAM" id="SSF50022">
    <property type="entry name" value="ISP domain"/>
    <property type="match status" value="1"/>
</dbReference>
<comment type="caution">
    <text evidence="9">The sequence shown here is derived from an EMBL/GenBank/DDBJ whole genome shotgun (WGS) entry which is preliminary data.</text>
</comment>
<dbReference type="NCBIfam" id="TIGR01409">
    <property type="entry name" value="TAT_signal_seq"/>
    <property type="match status" value="1"/>
</dbReference>
<dbReference type="GO" id="GO:0051537">
    <property type="term" value="F:2 iron, 2 sulfur cluster binding"/>
    <property type="evidence" value="ECO:0007669"/>
    <property type="project" value="UniProtKB-KW"/>
</dbReference>
<accession>A0A7C3LTG3</accession>
<evidence type="ECO:0000256" key="2">
    <source>
        <dbReference type="ARBA" id="ARBA00022723"/>
    </source>
</evidence>
<dbReference type="AlphaFoldDB" id="A0A7C3LTG3"/>
<evidence type="ECO:0000256" key="6">
    <source>
        <dbReference type="ARBA" id="ARBA00034078"/>
    </source>
</evidence>
<keyword evidence="5" id="KW-1015">Disulfide bond</keyword>
<keyword evidence="7" id="KW-0812">Transmembrane</keyword>
<evidence type="ECO:0000313" key="9">
    <source>
        <dbReference type="EMBL" id="HFT92541.1"/>
    </source>
</evidence>
<dbReference type="EMBL" id="DTMM01000018">
    <property type="protein sequence ID" value="HFT92541.1"/>
    <property type="molecule type" value="Genomic_DNA"/>
</dbReference>
<dbReference type="PANTHER" id="PTHR10134">
    <property type="entry name" value="CYTOCHROME B-C1 COMPLEX SUBUNIT RIESKE, MITOCHONDRIAL"/>
    <property type="match status" value="1"/>
</dbReference>
<dbReference type="InterPro" id="IPR005805">
    <property type="entry name" value="Rieske_Fe-S_prot_C"/>
</dbReference>
<comment type="cofactor">
    <cofactor evidence="6">
        <name>[2Fe-2S] cluster</name>
        <dbReference type="ChEBI" id="CHEBI:190135"/>
    </cofactor>
</comment>
<dbReference type="InterPro" id="IPR017941">
    <property type="entry name" value="Rieske_2Fe-2S"/>
</dbReference>
<dbReference type="CDD" id="cd03467">
    <property type="entry name" value="Rieske"/>
    <property type="match status" value="1"/>
</dbReference>
<dbReference type="InterPro" id="IPR019546">
    <property type="entry name" value="TAT_signal_bac_arc"/>
</dbReference>
<dbReference type="InterPro" id="IPR036922">
    <property type="entry name" value="Rieske_2Fe-2S_sf"/>
</dbReference>
<evidence type="ECO:0000256" key="5">
    <source>
        <dbReference type="ARBA" id="ARBA00023157"/>
    </source>
</evidence>
<keyword evidence="1" id="KW-0001">2Fe-2S</keyword>
<evidence type="ECO:0000256" key="7">
    <source>
        <dbReference type="SAM" id="Phobius"/>
    </source>
</evidence>
<keyword evidence="7" id="KW-1133">Transmembrane helix</keyword>
<organism evidence="9">
    <name type="scientific">Leptospirillum ferriphilum</name>
    <dbReference type="NCBI Taxonomy" id="178606"/>
    <lineage>
        <taxon>Bacteria</taxon>
        <taxon>Pseudomonadati</taxon>
        <taxon>Nitrospirota</taxon>
        <taxon>Nitrospiria</taxon>
        <taxon>Nitrospirales</taxon>
        <taxon>Nitrospiraceae</taxon>
        <taxon>Leptospirillum</taxon>
    </lineage>
</organism>
<keyword evidence="3" id="KW-0408">Iron</keyword>